<dbReference type="InterPro" id="IPR011009">
    <property type="entry name" value="Kinase-like_dom_sf"/>
</dbReference>
<feature type="domain" description="Protein kinase" evidence="2">
    <location>
        <begin position="1565"/>
        <end position="1901"/>
    </location>
</feature>
<gene>
    <name evidence="3" type="ORF">GT037_011290</name>
</gene>
<dbReference type="SMART" id="SM00220">
    <property type="entry name" value="S_TKc"/>
    <property type="match status" value="1"/>
</dbReference>
<dbReference type="Pfam" id="PF06985">
    <property type="entry name" value="HET"/>
    <property type="match status" value="1"/>
</dbReference>
<dbReference type="RefSeq" id="XP_038781009.1">
    <property type="nucleotide sequence ID" value="XM_038936337.1"/>
</dbReference>
<feature type="compositionally biased region" description="Polar residues" evidence="1">
    <location>
        <begin position="674"/>
        <end position="685"/>
    </location>
</feature>
<keyword evidence="4" id="KW-1185">Reference proteome</keyword>
<comment type="caution">
    <text evidence="3">The sequence shown here is derived from an EMBL/GenBank/DDBJ whole genome shotgun (WGS) entry which is preliminary data.</text>
</comment>
<evidence type="ECO:0000313" key="3">
    <source>
        <dbReference type="EMBL" id="KAF7670614.1"/>
    </source>
</evidence>
<feature type="region of interest" description="Disordered" evidence="1">
    <location>
        <begin position="674"/>
        <end position="701"/>
    </location>
</feature>
<dbReference type="EMBL" id="JAAABM010000031">
    <property type="protein sequence ID" value="KAF7670614.1"/>
    <property type="molecule type" value="Genomic_DNA"/>
</dbReference>
<dbReference type="InterPro" id="IPR010730">
    <property type="entry name" value="HET"/>
</dbReference>
<accession>A0A8H7ASR0</accession>
<feature type="compositionally biased region" description="Acidic residues" evidence="1">
    <location>
        <begin position="1948"/>
        <end position="1960"/>
    </location>
</feature>
<feature type="compositionally biased region" description="Basic residues" evidence="1">
    <location>
        <begin position="2049"/>
        <end position="2059"/>
    </location>
</feature>
<dbReference type="PROSITE" id="PS50011">
    <property type="entry name" value="PROTEIN_KINASE_DOM"/>
    <property type="match status" value="2"/>
</dbReference>
<feature type="region of interest" description="Disordered" evidence="1">
    <location>
        <begin position="1926"/>
        <end position="1996"/>
    </location>
</feature>
<feature type="compositionally biased region" description="Polar residues" evidence="1">
    <location>
        <begin position="434"/>
        <end position="446"/>
    </location>
</feature>
<evidence type="ECO:0000259" key="2">
    <source>
        <dbReference type="PROSITE" id="PS50011"/>
    </source>
</evidence>
<feature type="region of interest" description="Disordered" evidence="1">
    <location>
        <begin position="1261"/>
        <end position="1344"/>
    </location>
</feature>
<dbReference type="PANTHER" id="PTHR33112">
    <property type="entry name" value="DOMAIN PROTEIN, PUTATIVE-RELATED"/>
    <property type="match status" value="1"/>
</dbReference>
<feature type="compositionally biased region" description="Polar residues" evidence="1">
    <location>
        <begin position="1286"/>
        <end position="1295"/>
    </location>
</feature>
<reference evidence="3" key="2">
    <citation type="submission" date="2020-08" db="EMBL/GenBank/DDBJ databases">
        <title>Draft Genome Sequence of Cumin Blight Pathogen Alternaria burnsii.</title>
        <authorList>
            <person name="Feng Z."/>
        </authorList>
    </citation>
    <scope>NUCLEOTIDE SEQUENCE</scope>
    <source>
        <strain evidence="3">CBS107.38</strain>
    </source>
</reference>
<sequence length="2077" mass="236764">MVFQERLSGQPKGQEYVSQNPMSSTVTPTAQDTTAQHTNVAISAPHSSIADGLASGASKAQDSDADSLMDATEMAIEDLASAIEKASCTNSKNEAFLPADKIAGFVEAKRIRRVVGHTQFFDRMEDLVRFVQGDAQRLFLTLVMMESDALEQELKHFQDMGFDDSVLPIRVDHRNHSAHSLLDPSSATRYPLPIKWKRKEKVCFEEYQRRFTAPVFGSPNTFHQFIPEGQRLPYLEVAPKPTSSGYFGEVSKNIIHAKHIHPSIELPVMIWTSKNPVEGEELMQVDAIAVAVKKTKEGEDDPNYSRAEFFDKEVGNLKRVREYDSPHLIKPISGYQNGQDRCLMFPWAEGGNLGGYWKDFPLQARNRSHVLWQLRQFVGICSALTELHNRNVRHGDLKPENILWFDPKNDGGILQIADLGLATFHKKEEDTRNRQGMPTQTPSGTSRYEPPEMDEKRNSQDPRSRQYDIWSLGCIVFELLLWLAYGPSDITIFRNNTPYFWQKHHRRRNNEYVVHEYVVAIMETLDRDLEPGTAYKDLLNLVRNRLLVIKYSANYNDVPDDCREGATKVHEYFAKIVQRCEFNSDYLKPLTEKLRYPEAELDGKATHRNGVQRNEVHEKDGNLAVPGQHSNVQHALHSNQMPEDIAQITQSGISDPDQDIPGIAIRAATMDLNSGSLTPQTSQVSNHHESKKPNNLNDDWTSSPDNGFAAGYFDVIGWHRARPTPSKALSKSCGHFYSREIVNLFNTVCDLAVLQENAKTCGLCGILQDALTRKNVRPPLGVVNLRSDSAHVGLRDGPNLLSLYCEPEQGVQVSSGAQLGLTQLFNPDTSEFFALLNEWIRVCDSDHIICQHDDDALTMPTRLIEVGDHMRLVDTATIEPSRYVALSHCWGPLQKHERFCTYKWNVSQRKAAIEFDALPCTFRDAVTVTRGLSVNYIWIDSLCIIQDDEDDWQSEASKMEQVFSAAYCTIGASAAKSSLQGFLTNRIPRSVVKVPNDVSRSIYACVDIDDFQSDVELSPLNSRGWVLQERALSRRTIFFTSTQVYWECGAGIHCETLAVLKNPKVTALLGDANFPTSAVSHYKDGRQLLIQDLYERYSGLAFTMPADRSIAILGLQKRLSRAFNTKAAHGLFDAYFARGLLWKRRHWQRMEPIVQPPGRRVPSWSSLSKHGSIQYMDATNELRFENVSWATDDFQNPFVTRKEPVKDDDIVAFSGRARKMLVSKLDMLTNVTFDGDEDFAVDDLRDMRTYETLAVEHSHRATHTLLDNEHPDSLQPRSRPPRKSLTVPNLINTRYNTEEHPYGSPPINISDDKGRTRLAHDGDYKRRPLTGSESRGSEEESSIHRVDDLGFEAAAALFSAIPRGTSDCDSVLSSPIEDLFRERKLDHVFRSQVSSRSVSVQNRLQRKIERALVCCALDKQEYLPLDRFESIFDSESIAMLLQEACHLKTNEELRDKFAKIVDSETGRSRRRILGVLVFMSRVNYIDNFIQEDIWDINLPLERSASILNKLVRTRNSERAFTLGNWSRNEIELFFIYQKMLFVPFFDIKEHQLCSYDLGSDIRLPWKSFEHKTNGGFGAIHKVEIHSSHHNFARSNSGINPVFALKAIEAEDHKAYKEELSALEKTCARVQEEKHLIKLLLTFRHGDKFYLLFEWADGNLDEFWRTHSPGPRTSMRERWAAQQCLGLTRAVSRIHGLTTWQMRQRSSLAGSLMEAERDWGRHGDIKPENILWFEEYGNDHNLLVMSDLGLTRYHSQFSKSIVPRSHIDGHSWAYRPPELDMDERISQKYDIWSLGCVFLEFCVWYLQGHEEVELFSFQRIDEDLPTYEGVKIEKFFNIEKTEDGQKESHVKNAVEERLRTLKGLSDQSTFAKGLLRIIEEKMLQCAPKHRATIDRIKADLWNILESIPKESNPQELSQDLAYIRRDDSAPSLGAPRDLSLYEVAREPTIDDPDTTTEDGSDTDLVMPTRSQRLRRENAEQSEDRRDAAPSKDGQGNFGILAADATAETRPKETNDRLPHVVLGPEDGEAPHGDAASFHITGRSPQTTKTNKTKKRHIRQKSRKWFQDQLTNLNRMWKG</sequence>
<dbReference type="CDD" id="cd00180">
    <property type="entry name" value="PKc"/>
    <property type="match status" value="1"/>
</dbReference>
<dbReference type="GeneID" id="62209515"/>
<feature type="region of interest" description="Disordered" evidence="1">
    <location>
        <begin position="2034"/>
        <end position="2059"/>
    </location>
</feature>
<organism evidence="3 4">
    <name type="scientific">Alternaria burnsii</name>
    <dbReference type="NCBI Taxonomy" id="1187904"/>
    <lineage>
        <taxon>Eukaryota</taxon>
        <taxon>Fungi</taxon>
        <taxon>Dikarya</taxon>
        <taxon>Ascomycota</taxon>
        <taxon>Pezizomycotina</taxon>
        <taxon>Dothideomycetes</taxon>
        <taxon>Pleosporomycetidae</taxon>
        <taxon>Pleosporales</taxon>
        <taxon>Pleosporineae</taxon>
        <taxon>Pleosporaceae</taxon>
        <taxon>Alternaria</taxon>
        <taxon>Alternaria sect. Alternaria</taxon>
    </lineage>
</organism>
<feature type="compositionally biased region" description="Basic and acidic residues" evidence="1">
    <location>
        <begin position="1972"/>
        <end position="1988"/>
    </location>
</feature>
<feature type="compositionally biased region" description="Basic and acidic residues" evidence="1">
    <location>
        <begin position="1335"/>
        <end position="1344"/>
    </location>
</feature>
<dbReference type="GO" id="GO:0005524">
    <property type="term" value="F:ATP binding"/>
    <property type="evidence" value="ECO:0007669"/>
    <property type="project" value="InterPro"/>
</dbReference>
<evidence type="ECO:0000256" key="1">
    <source>
        <dbReference type="SAM" id="MobiDB-lite"/>
    </source>
</evidence>
<dbReference type="InterPro" id="IPR000719">
    <property type="entry name" value="Prot_kinase_dom"/>
</dbReference>
<feature type="compositionally biased region" description="Basic and acidic residues" evidence="1">
    <location>
        <begin position="1310"/>
        <end position="1326"/>
    </location>
</feature>
<name>A0A8H7ASR0_9PLEO</name>
<reference evidence="3" key="1">
    <citation type="submission" date="2020-01" db="EMBL/GenBank/DDBJ databases">
        <authorList>
            <person name="Feng Z.H.Z."/>
        </authorList>
    </citation>
    <scope>NUCLEOTIDE SEQUENCE</scope>
    <source>
        <strain evidence="3">CBS107.38</strain>
    </source>
</reference>
<dbReference type="Pfam" id="PF00069">
    <property type="entry name" value="Pkinase"/>
    <property type="match status" value="2"/>
</dbReference>
<evidence type="ECO:0000313" key="4">
    <source>
        <dbReference type="Proteomes" id="UP000596902"/>
    </source>
</evidence>
<feature type="compositionally biased region" description="Basic and acidic residues" evidence="1">
    <location>
        <begin position="449"/>
        <end position="461"/>
    </location>
</feature>
<feature type="region of interest" description="Disordered" evidence="1">
    <location>
        <begin position="427"/>
        <end position="461"/>
    </location>
</feature>
<dbReference type="SUPFAM" id="SSF56112">
    <property type="entry name" value="Protein kinase-like (PK-like)"/>
    <property type="match status" value="2"/>
</dbReference>
<feature type="domain" description="Protein kinase" evidence="2">
    <location>
        <begin position="236"/>
        <end position="573"/>
    </location>
</feature>
<dbReference type="GO" id="GO:0004672">
    <property type="term" value="F:protein kinase activity"/>
    <property type="evidence" value="ECO:0007669"/>
    <property type="project" value="InterPro"/>
</dbReference>
<dbReference type="Proteomes" id="UP000596902">
    <property type="component" value="Unassembled WGS sequence"/>
</dbReference>
<dbReference type="PANTHER" id="PTHR33112:SF10">
    <property type="entry name" value="TOL"/>
    <property type="match status" value="1"/>
</dbReference>
<proteinExistence type="predicted"/>
<feature type="compositionally biased region" description="Polar residues" evidence="1">
    <location>
        <begin position="16"/>
        <end position="32"/>
    </location>
</feature>
<dbReference type="Gene3D" id="1.10.510.10">
    <property type="entry name" value="Transferase(Phosphotransferase) domain 1"/>
    <property type="match status" value="2"/>
</dbReference>
<protein>
    <recommendedName>
        <fullName evidence="2">Protein kinase domain-containing protein</fullName>
    </recommendedName>
</protein>
<feature type="region of interest" description="Disordered" evidence="1">
    <location>
        <begin position="1"/>
        <end position="32"/>
    </location>
</feature>